<keyword evidence="5" id="KW-0949">S-adenosyl-L-methionine</keyword>
<proteinExistence type="inferred from homology"/>
<dbReference type="EC" id="2.1.1.191" evidence="9"/>
<dbReference type="InterPro" id="IPR041532">
    <property type="entry name" value="RlmI-like_PUA"/>
</dbReference>
<dbReference type="InParanoid" id="A0A517SH21"/>
<dbReference type="GO" id="GO:0005737">
    <property type="term" value="C:cytoplasm"/>
    <property type="evidence" value="ECO:0007669"/>
    <property type="project" value="UniProtKB-SubCell"/>
</dbReference>
<evidence type="ECO:0000313" key="10">
    <source>
        <dbReference type="Proteomes" id="UP000315700"/>
    </source>
</evidence>
<comment type="similarity">
    <text evidence="6">Belongs to the methyltransferase superfamily. RlmI family.</text>
</comment>
<keyword evidence="3 9" id="KW-0489">Methyltransferase</keyword>
<evidence type="ECO:0000256" key="6">
    <source>
        <dbReference type="ARBA" id="ARBA00038091"/>
    </source>
</evidence>
<dbReference type="SUPFAM" id="SSF53335">
    <property type="entry name" value="S-adenosyl-L-methionine-dependent methyltransferases"/>
    <property type="match status" value="1"/>
</dbReference>
<reference evidence="9 10" key="1">
    <citation type="submission" date="2019-02" db="EMBL/GenBank/DDBJ databases">
        <title>Deep-cultivation of Planctomycetes and their phenomic and genomic characterization uncovers novel biology.</title>
        <authorList>
            <person name="Wiegand S."/>
            <person name="Jogler M."/>
            <person name="Boedeker C."/>
            <person name="Pinto D."/>
            <person name="Vollmers J."/>
            <person name="Rivas-Marin E."/>
            <person name="Kohn T."/>
            <person name="Peeters S.H."/>
            <person name="Heuer A."/>
            <person name="Rast P."/>
            <person name="Oberbeckmann S."/>
            <person name="Bunk B."/>
            <person name="Jeske O."/>
            <person name="Meyerdierks A."/>
            <person name="Storesund J.E."/>
            <person name="Kallscheuer N."/>
            <person name="Luecker S."/>
            <person name="Lage O.M."/>
            <person name="Pohl T."/>
            <person name="Merkel B.J."/>
            <person name="Hornburger P."/>
            <person name="Mueller R.-W."/>
            <person name="Bruemmer F."/>
            <person name="Labrenz M."/>
            <person name="Spormann A.M."/>
            <person name="Op den Camp H."/>
            <person name="Overmann J."/>
            <person name="Amann R."/>
            <person name="Jetten M.S.M."/>
            <person name="Mascher T."/>
            <person name="Medema M.H."/>
            <person name="Devos D.P."/>
            <person name="Kaster A.-K."/>
            <person name="Ovreas L."/>
            <person name="Rohde M."/>
            <person name="Galperin M.Y."/>
            <person name="Jogler C."/>
        </authorList>
    </citation>
    <scope>NUCLEOTIDE SEQUENCE [LARGE SCALE GENOMIC DNA]</scope>
    <source>
        <strain evidence="9 10">Pan44</strain>
    </source>
</reference>
<dbReference type="Gene3D" id="2.30.130.10">
    <property type="entry name" value="PUA domain"/>
    <property type="match status" value="1"/>
</dbReference>
<sequence length="396" mass="43073">MSQLLHHSPRLIRLTLARDLVRSVRSGHPWVYRDALRDVPQAQPGSVAELFASDGRRRIATGMYDPGSPVAFRVCQPEGGRVDDEWASRQLERAVHLRQSVTTPQTTGYRLSNGEGDGLPGLVIDLYGTTGVLKLDGSGPEGFWNAAGIGEWLLEKLSLKGVVCRTRGEEGAEVVAGDPDVEPEFLEHGLKFTSNVQKGQKTGFFLDQRENRRIIRDLSAGKTVLNLFSYTGGFSIAAGVGGARKVTSVDSAGPAVAICDRHWRMNGLEEGNHTSIATDAFEFLEQTAGQGRRWDIVIVDPPSFAPSAKSVERAKGAYQKLMTAAAKVVEPGGLLAASSCSSHISESMFLEILVSAMSQSRRRARVAAITGQPVDHPWPLVCPELRYLKFVLLELN</sequence>
<feature type="domain" description="RlmI-like PUA" evidence="8">
    <location>
        <begin position="14"/>
        <end position="74"/>
    </location>
</feature>
<keyword evidence="4 9" id="KW-0808">Transferase</keyword>
<dbReference type="Gene3D" id="3.30.750.80">
    <property type="entry name" value="RNA methyltransferase domain (HRMD) like"/>
    <property type="match status" value="1"/>
</dbReference>
<dbReference type="GO" id="GO:0003723">
    <property type="term" value="F:RNA binding"/>
    <property type="evidence" value="ECO:0007669"/>
    <property type="project" value="InterPro"/>
</dbReference>
<feature type="domain" description="S-adenosylmethionine-dependent methyltransferase" evidence="7">
    <location>
        <begin position="164"/>
        <end position="351"/>
    </location>
</feature>
<evidence type="ECO:0000259" key="7">
    <source>
        <dbReference type="Pfam" id="PF10672"/>
    </source>
</evidence>
<dbReference type="PANTHER" id="PTHR42873:SF1">
    <property type="entry name" value="S-ADENOSYLMETHIONINE-DEPENDENT METHYLTRANSFERASE DOMAIN-CONTAINING PROTEIN"/>
    <property type="match status" value="1"/>
</dbReference>
<dbReference type="PANTHER" id="PTHR42873">
    <property type="entry name" value="RIBOSOMAL RNA LARGE SUBUNIT METHYLTRANSFERASE"/>
    <property type="match status" value="1"/>
</dbReference>
<gene>
    <name evidence="9" type="primary">rlmI_3</name>
    <name evidence="9" type="ORF">Pan44_34690</name>
</gene>
<evidence type="ECO:0000256" key="3">
    <source>
        <dbReference type="ARBA" id="ARBA00022603"/>
    </source>
</evidence>
<keyword evidence="2" id="KW-0963">Cytoplasm</keyword>
<dbReference type="CDD" id="cd11572">
    <property type="entry name" value="RlmI_M_like"/>
    <property type="match status" value="1"/>
</dbReference>
<evidence type="ECO:0000256" key="5">
    <source>
        <dbReference type="ARBA" id="ARBA00022691"/>
    </source>
</evidence>
<evidence type="ECO:0000256" key="1">
    <source>
        <dbReference type="ARBA" id="ARBA00004496"/>
    </source>
</evidence>
<dbReference type="Gene3D" id="3.40.50.150">
    <property type="entry name" value="Vaccinia Virus protein VP39"/>
    <property type="match status" value="1"/>
</dbReference>
<dbReference type="Pfam" id="PF10672">
    <property type="entry name" value="Methyltrans_SAM"/>
    <property type="match status" value="1"/>
</dbReference>
<dbReference type="RefSeq" id="WP_231754084.1">
    <property type="nucleotide sequence ID" value="NZ_CP036271.1"/>
</dbReference>
<dbReference type="Proteomes" id="UP000315700">
    <property type="component" value="Chromosome"/>
</dbReference>
<dbReference type="GO" id="GO:0008168">
    <property type="term" value="F:methyltransferase activity"/>
    <property type="evidence" value="ECO:0007669"/>
    <property type="project" value="UniProtKB-KW"/>
</dbReference>
<accession>A0A517SH21</accession>
<keyword evidence="10" id="KW-1185">Reference proteome</keyword>
<dbReference type="AlphaFoldDB" id="A0A517SH21"/>
<comment type="subcellular location">
    <subcellularLocation>
        <location evidence="1">Cytoplasm</location>
    </subcellularLocation>
</comment>
<organism evidence="9 10">
    <name type="scientific">Caulifigura coniformis</name>
    <dbReference type="NCBI Taxonomy" id="2527983"/>
    <lineage>
        <taxon>Bacteria</taxon>
        <taxon>Pseudomonadati</taxon>
        <taxon>Planctomycetota</taxon>
        <taxon>Planctomycetia</taxon>
        <taxon>Planctomycetales</taxon>
        <taxon>Planctomycetaceae</taxon>
        <taxon>Caulifigura</taxon>
    </lineage>
</organism>
<dbReference type="SUPFAM" id="SSF88697">
    <property type="entry name" value="PUA domain-like"/>
    <property type="match status" value="1"/>
</dbReference>
<dbReference type="InterPro" id="IPR036974">
    <property type="entry name" value="PUA_sf"/>
</dbReference>
<evidence type="ECO:0000256" key="2">
    <source>
        <dbReference type="ARBA" id="ARBA00022490"/>
    </source>
</evidence>
<evidence type="ECO:0000256" key="4">
    <source>
        <dbReference type="ARBA" id="ARBA00022679"/>
    </source>
</evidence>
<dbReference type="CDD" id="cd02440">
    <property type="entry name" value="AdoMet_MTases"/>
    <property type="match status" value="1"/>
</dbReference>
<dbReference type="GO" id="GO:0032259">
    <property type="term" value="P:methylation"/>
    <property type="evidence" value="ECO:0007669"/>
    <property type="project" value="UniProtKB-KW"/>
</dbReference>
<dbReference type="Pfam" id="PF17785">
    <property type="entry name" value="PUA_3"/>
    <property type="match status" value="1"/>
</dbReference>
<protein>
    <submittedName>
        <fullName evidence="9">Ribosomal RNA large subunit methyltransferase I</fullName>
        <ecNumber evidence="9">2.1.1.191</ecNumber>
    </submittedName>
</protein>
<name>A0A517SH21_9PLAN</name>
<dbReference type="InterPro" id="IPR029063">
    <property type="entry name" value="SAM-dependent_MTases_sf"/>
</dbReference>
<dbReference type="EMBL" id="CP036271">
    <property type="protein sequence ID" value="QDT55426.1"/>
    <property type="molecule type" value="Genomic_DNA"/>
</dbReference>
<evidence type="ECO:0000259" key="8">
    <source>
        <dbReference type="Pfam" id="PF17785"/>
    </source>
</evidence>
<dbReference type="InterPro" id="IPR015947">
    <property type="entry name" value="PUA-like_sf"/>
</dbReference>
<dbReference type="KEGG" id="ccos:Pan44_34690"/>
<dbReference type="InterPro" id="IPR019614">
    <property type="entry name" value="SAM-dep_methyl-trfase"/>
</dbReference>
<evidence type="ECO:0000313" key="9">
    <source>
        <dbReference type="EMBL" id="QDT55426.1"/>
    </source>
</evidence>